<dbReference type="EMBL" id="CP007029">
    <property type="protein sequence ID" value="AHE97806.1"/>
    <property type="molecule type" value="Genomic_DNA"/>
</dbReference>
<dbReference type="AlphaFoldDB" id="W0DHC2"/>
<name>W0DHC2_9GAMM</name>
<proteinExistence type="predicted"/>
<gene>
    <name evidence="1" type="ORF">THITH_05500</name>
</gene>
<dbReference type="KEGG" id="tti:THITH_05500"/>
<evidence type="ECO:0000313" key="1">
    <source>
        <dbReference type="EMBL" id="AHE97806.1"/>
    </source>
</evidence>
<evidence type="ECO:0008006" key="3">
    <source>
        <dbReference type="Google" id="ProtNLM"/>
    </source>
</evidence>
<organism evidence="1 2">
    <name type="scientific">Thioalkalivibrio paradoxus ARh 1</name>
    <dbReference type="NCBI Taxonomy" id="713585"/>
    <lineage>
        <taxon>Bacteria</taxon>
        <taxon>Pseudomonadati</taxon>
        <taxon>Pseudomonadota</taxon>
        <taxon>Gammaproteobacteria</taxon>
        <taxon>Chromatiales</taxon>
        <taxon>Ectothiorhodospiraceae</taxon>
        <taxon>Thioalkalivibrio</taxon>
    </lineage>
</organism>
<dbReference type="InterPro" id="IPR021365">
    <property type="entry name" value="DUF2891"/>
</dbReference>
<dbReference type="HOGENOM" id="CLU_042917_0_0_6"/>
<protein>
    <recommendedName>
        <fullName evidence="3">DUF2891 domain-containing protein</fullName>
    </recommendedName>
</protein>
<dbReference type="Pfam" id="PF11199">
    <property type="entry name" value="DUF2891"/>
    <property type="match status" value="1"/>
</dbReference>
<keyword evidence="2" id="KW-1185">Reference proteome</keyword>
<dbReference type="Proteomes" id="UP000005289">
    <property type="component" value="Chromosome"/>
</dbReference>
<reference evidence="1 2" key="1">
    <citation type="submission" date="2013-12" db="EMBL/GenBank/DDBJ databases">
        <authorList>
            <consortium name="DOE Joint Genome Institute"/>
            <person name="Muyzer G."/>
            <person name="Huntemann M."/>
            <person name="Han J."/>
            <person name="Chen A."/>
            <person name="Kyrpides N."/>
            <person name="Mavromatis K."/>
            <person name="Markowitz V."/>
            <person name="Palaniappan K."/>
            <person name="Ivanova N."/>
            <person name="Schaumberg A."/>
            <person name="Pati A."/>
            <person name="Liolios K."/>
            <person name="Nordberg H.P."/>
            <person name="Cantor M.N."/>
            <person name="Hua S.X."/>
            <person name="Woyke T."/>
        </authorList>
    </citation>
    <scope>NUCLEOTIDE SEQUENCE [LARGE SCALE GENOMIC DNA]</scope>
    <source>
        <strain evidence="1 2">ARh 1</strain>
    </source>
</reference>
<sequence length="323" mass="36073">MANIRREYPNHPGHLLTDSADHCAPSVLHPIFYGSFDWHSSVHQHWMLVRLLRRSPQLEMADAVRSALERQFDAHSAQREAAYFRHPERRSFERPYGWAWLLTLAAELEAWGEAVPRRWAAALQPLTDTVRDRCLAWLDGTRYPQRCGTHGNSAFACGLLLDAAKVFGDVALTEAVRAAASRWYAADAGYPAWIEPSATDFLSPALVEADLMARIMPSDGFPEWLEGFLVAPDVLEEPVVVTERGDPQGVHLDGLNLSRAWCWRRIGAALPAGHRWRPVARRASARHAAASLPAVLSGDYVGEHWLPTFAVYLFEGALVRPGT</sequence>
<accession>W0DHC2</accession>
<evidence type="ECO:0000313" key="2">
    <source>
        <dbReference type="Proteomes" id="UP000005289"/>
    </source>
</evidence>